<dbReference type="GO" id="GO:0008270">
    <property type="term" value="F:zinc ion binding"/>
    <property type="evidence" value="ECO:0007669"/>
    <property type="project" value="UniProtKB-KW"/>
</dbReference>
<dbReference type="InterPro" id="IPR036236">
    <property type="entry name" value="Znf_C2H2_sf"/>
</dbReference>
<dbReference type="STRING" id="1344416.A0A138ZYT7"/>
<keyword evidence="1" id="KW-0863">Zinc-finger</keyword>
<keyword evidence="5" id="KW-1185">Reference proteome</keyword>
<dbReference type="Proteomes" id="UP000070544">
    <property type="component" value="Unassembled WGS sequence"/>
</dbReference>
<dbReference type="OrthoDB" id="2183875at2759"/>
<proteinExistence type="predicted"/>
<dbReference type="PROSITE" id="PS50157">
    <property type="entry name" value="ZINC_FINGER_C2H2_2"/>
    <property type="match status" value="1"/>
</dbReference>
<keyword evidence="1" id="KW-0862">Zinc</keyword>
<dbReference type="Gene3D" id="3.30.160.60">
    <property type="entry name" value="Classic Zinc Finger"/>
    <property type="match status" value="1"/>
</dbReference>
<name>A0A138ZYT7_GONPJ</name>
<gene>
    <name evidence="4" type="ORF">M427DRAFT_63736</name>
</gene>
<evidence type="ECO:0000256" key="2">
    <source>
        <dbReference type="SAM" id="MobiDB-lite"/>
    </source>
</evidence>
<feature type="compositionally biased region" description="Polar residues" evidence="2">
    <location>
        <begin position="116"/>
        <end position="126"/>
    </location>
</feature>
<keyword evidence="1" id="KW-0479">Metal-binding</keyword>
<evidence type="ECO:0000313" key="4">
    <source>
        <dbReference type="EMBL" id="KXS09660.1"/>
    </source>
</evidence>
<feature type="compositionally biased region" description="Acidic residues" evidence="2">
    <location>
        <begin position="198"/>
        <end position="215"/>
    </location>
</feature>
<dbReference type="InterPro" id="IPR013087">
    <property type="entry name" value="Znf_C2H2_type"/>
</dbReference>
<evidence type="ECO:0000259" key="3">
    <source>
        <dbReference type="PROSITE" id="PS50157"/>
    </source>
</evidence>
<feature type="region of interest" description="Disordered" evidence="2">
    <location>
        <begin position="196"/>
        <end position="215"/>
    </location>
</feature>
<evidence type="ECO:0000256" key="1">
    <source>
        <dbReference type="PROSITE-ProRule" id="PRU00042"/>
    </source>
</evidence>
<dbReference type="AlphaFoldDB" id="A0A138ZYT7"/>
<dbReference type="SUPFAM" id="SSF57667">
    <property type="entry name" value="beta-beta-alpha zinc fingers"/>
    <property type="match status" value="1"/>
</dbReference>
<organism evidence="4 5">
    <name type="scientific">Gonapodya prolifera (strain JEL478)</name>
    <name type="common">Monoblepharis prolifera</name>
    <dbReference type="NCBI Taxonomy" id="1344416"/>
    <lineage>
        <taxon>Eukaryota</taxon>
        <taxon>Fungi</taxon>
        <taxon>Fungi incertae sedis</taxon>
        <taxon>Chytridiomycota</taxon>
        <taxon>Chytridiomycota incertae sedis</taxon>
        <taxon>Monoblepharidomycetes</taxon>
        <taxon>Monoblepharidales</taxon>
        <taxon>Gonapodyaceae</taxon>
        <taxon>Gonapodya</taxon>
    </lineage>
</organism>
<dbReference type="EMBL" id="KQ965855">
    <property type="protein sequence ID" value="KXS09660.1"/>
    <property type="molecule type" value="Genomic_DNA"/>
</dbReference>
<feature type="region of interest" description="Disordered" evidence="2">
    <location>
        <begin position="116"/>
        <end position="174"/>
    </location>
</feature>
<feature type="domain" description="C2H2-type" evidence="3">
    <location>
        <begin position="31"/>
        <end position="60"/>
    </location>
</feature>
<reference evidence="4 5" key="1">
    <citation type="journal article" date="2015" name="Genome Biol. Evol.">
        <title>Phylogenomic analyses indicate that early fungi evolved digesting cell walls of algal ancestors of land plants.</title>
        <authorList>
            <person name="Chang Y."/>
            <person name="Wang S."/>
            <person name="Sekimoto S."/>
            <person name="Aerts A.L."/>
            <person name="Choi C."/>
            <person name="Clum A."/>
            <person name="LaButti K.M."/>
            <person name="Lindquist E.A."/>
            <person name="Yee Ngan C."/>
            <person name="Ohm R.A."/>
            <person name="Salamov A.A."/>
            <person name="Grigoriev I.V."/>
            <person name="Spatafora J.W."/>
            <person name="Berbee M.L."/>
        </authorList>
    </citation>
    <scope>NUCLEOTIDE SEQUENCE [LARGE SCALE GENOMIC DNA]</scope>
    <source>
        <strain evidence="4 5">JEL478</strain>
    </source>
</reference>
<sequence length="243" mass="27218">MPPAAQKLLVPKEVVDSHIKALKSVPNRARQVCSIPGCFRESSTRWNLQQHLKTHIERRPYTLFHEECGQGFHRPGELGRHILLCTNNLPQCQVCGIRMNSFIRADRLRQHESQCDGTINVPSTRSRIAYPTPSPSPEQSAVIAPSPSPEQPDVNASSIPFGGFQLPPPDPDSLKDDEALPDTFEDALNTAELVLTGEDPEEPLNDDEELPDTFEDPNTMEELELVSSHLTAEFHEWRTTHFG</sequence>
<accession>A0A138ZYT7</accession>
<evidence type="ECO:0000313" key="5">
    <source>
        <dbReference type="Proteomes" id="UP000070544"/>
    </source>
</evidence>
<protein>
    <recommendedName>
        <fullName evidence="3">C2H2-type domain-containing protein</fullName>
    </recommendedName>
</protein>